<proteinExistence type="predicted"/>
<dbReference type="OrthoDB" id="2286319at2759"/>
<dbReference type="Proteomes" id="UP000242414">
    <property type="component" value="Unassembled WGS sequence"/>
</dbReference>
<dbReference type="VEuPathDB" id="FungiDB:BCV72DRAFT_18724"/>
<feature type="compositionally biased region" description="Basic and acidic residues" evidence="1">
    <location>
        <begin position="195"/>
        <end position="204"/>
    </location>
</feature>
<feature type="region of interest" description="Disordered" evidence="1">
    <location>
        <begin position="195"/>
        <end position="217"/>
    </location>
</feature>
<gene>
    <name evidence="2" type="ORF">BCV72DRAFT_18724</name>
</gene>
<reference evidence="2" key="1">
    <citation type="journal article" date="2016" name="Proc. Natl. Acad. Sci. U.S.A.">
        <title>Lipid metabolic changes in an early divergent fungus govern the establishment of a mutualistic symbiosis with endobacteria.</title>
        <authorList>
            <person name="Lastovetsky O.A."/>
            <person name="Gaspar M.L."/>
            <person name="Mondo S.J."/>
            <person name="LaButti K.M."/>
            <person name="Sandor L."/>
            <person name="Grigoriev I.V."/>
            <person name="Henry S.A."/>
            <person name="Pawlowska T.E."/>
        </authorList>
    </citation>
    <scope>NUCLEOTIDE SEQUENCE [LARGE SCALE GENOMIC DNA]</scope>
    <source>
        <strain evidence="2">ATCC 52814</strain>
    </source>
</reference>
<evidence type="ECO:0000313" key="2">
    <source>
        <dbReference type="EMBL" id="ORE04225.1"/>
    </source>
</evidence>
<accession>A0A1X0QWW1</accession>
<feature type="region of interest" description="Disordered" evidence="1">
    <location>
        <begin position="230"/>
        <end position="256"/>
    </location>
</feature>
<dbReference type="EMBL" id="KV921977">
    <property type="protein sequence ID" value="ORE04225.1"/>
    <property type="molecule type" value="Genomic_DNA"/>
</dbReference>
<feature type="compositionally biased region" description="Low complexity" evidence="1">
    <location>
        <begin position="232"/>
        <end position="256"/>
    </location>
</feature>
<dbReference type="AlphaFoldDB" id="A0A1X0QWW1"/>
<evidence type="ECO:0000256" key="1">
    <source>
        <dbReference type="SAM" id="MobiDB-lite"/>
    </source>
</evidence>
<name>A0A1X0QWW1_RHIZD</name>
<organism evidence="2">
    <name type="scientific">Rhizopus microsporus var. microsporus</name>
    <dbReference type="NCBI Taxonomy" id="86635"/>
    <lineage>
        <taxon>Eukaryota</taxon>
        <taxon>Fungi</taxon>
        <taxon>Fungi incertae sedis</taxon>
        <taxon>Mucoromycota</taxon>
        <taxon>Mucoromycotina</taxon>
        <taxon>Mucoromycetes</taxon>
        <taxon>Mucorales</taxon>
        <taxon>Mucorineae</taxon>
        <taxon>Rhizopodaceae</taxon>
        <taxon>Rhizopus</taxon>
    </lineage>
</organism>
<protein>
    <submittedName>
        <fullName evidence="2">Uncharacterized protein</fullName>
    </submittedName>
</protein>
<sequence length="256" mass="28450">MDLTNKELLMKRLADASQIKIYPPMPSRYEVPLRKILLTTRLWNNVRRQQQILLELPPDAWLAEGLDDFISHQGSLNHTEDATEIKCTHTTIDATETAEDKSLDNHVTTTTTTTTTVDSNSDNNSSLDSNILSSCDWSWFNQVDKDTLSTTSETLLLDTISASSNSSNTSNTLQQEQDDTQLLLNCIKSNNLLSHEPEVKRSRDGEEDMEENQVKKLKKMDQDQFLLHFTLPDAPGSPAGPAPTSSASSTAVLLSA</sequence>